<dbReference type="Proteomes" id="UP000729402">
    <property type="component" value="Unassembled WGS sequence"/>
</dbReference>
<evidence type="ECO:0000313" key="1">
    <source>
        <dbReference type="EMBL" id="KAG8054516.1"/>
    </source>
</evidence>
<name>A0A8J5SC06_ZIZPA</name>
<proteinExistence type="predicted"/>
<dbReference type="EMBL" id="JAAALK010000288">
    <property type="protein sequence ID" value="KAG8054516.1"/>
    <property type="molecule type" value="Genomic_DNA"/>
</dbReference>
<comment type="caution">
    <text evidence="1">The sequence shown here is derived from an EMBL/GenBank/DDBJ whole genome shotgun (WGS) entry which is preliminary data.</text>
</comment>
<evidence type="ECO:0000313" key="2">
    <source>
        <dbReference type="Proteomes" id="UP000729402"/>
    </source>
</evidence>
<dbReference type="PANTHER" id="PTHR13271">
    <property type="entry name" value="UNCHARACTERIZED PUTATIVE METHYLTRANSFERASE"/>
    <property type="match status" value="1"/>
</dbReference>
<reference evidence="1" key="1">
    <citation type="journal article" date="2021" name="bioRxiv">
        <title>Whole Genome Assembly and Annotation of Northern Wild Rice, Zizania palustris L., Supports a Whole Genome Duplication in the Zizania Genus.</title>
        <authorList>
            <person name="Haas M."/>
            <person name="Kono T."/>
            <person name="Macchietto M."/>
            <person name="Millas R."/>
            <person name="McGilp L."/>
            <person name="Shao M."/>
            <person name="Duquette J."/>
            <person name="Hirsch C.N."/>
            <person name="Kimball J."/>
        </authorList>
    </citation>
    <scope>NUCLEOTIDE SEQUENCE</scope>
    <source>
        <tissue evidence="1">Fresh leaf tissue</tissue>
    </source>
</reference>
<accession>A0A8J5SC06</accession>
<dbReference type="GO" id="GO:0005634">
    <property type="term" value="C:nucleus"/>
    <property type="evidence" value="ECO:0007669"/>
    <property type="project" value="TreeGrafter"/>
</dbReference>
<dbReference type="OrthoDB" id="441812at2759"/>
<reference evidence="1" key="2">
    <citation type="submission" date="2021-02" db="EMBL/GenBank/DDBJ databases">
        <authorList>
            <person name="Kimball J.A."/>
            <person name="Haas M.W."/>
            <person name="Macchietto M."/>
            <person name="Kono T."/>
            <person name="Duquette J."/>
            <person name="Shao M."/>
        </authorList>
    </citation>
    <scope>NUCLEOTIDE SEQUENCE</scope>
    <source>
        <tissue evidence="1">Fresh leaf tissue</tissue>
    </source>
</reference>
<sequence>MGNAALLHRYGFTEIDNPYDIINIDLALVTKWCSSKYSRRYSRARVSVWRNLGYSGCTSQDAEYFEISYDGEPQLELLVLLYIMSLNSDAYDKLVCVSHDLIGDNGVDIISSVVKVVSVASSNQHSEINGLGKLPDVKKLLLSESVCSALVSLADMRESLYGSNTLEDDKKRLQECSSISERNLYHSLVLRVSDENSTSQNEETCI</sequence>
<organism evidence="1 2">
    <name type="scientific">Zizania palustris</name>
    <name type="common">Northern wild rice</name>
    <dbReference type="NCBI Taxonomy" id="103762"/>
    <lineage>
        <taxon>Eukaryota</taxon>
        <taxon>Viridiplantae</taxon>
        <taxon>Streptophyta</taxon>
        <taxon>Embryophyta</taxon>
        <taxon>Tracheophyta</taxon>
        <taxon>Spermatophyta</taxon>
        <taxon>Magnoliopsida</taxon>
        <taxon>Liliopsida</taxon>
        <taxon>Poales</taxon>
        <taxon>Poaceae</taxon>
        <taxon>BOP clade</taxon>
        <taxon>Oryzoideae</taxon>
        <taxon>Oryzeae</taxon>
        <taxon>Zizaniinae</taxon>
        <taxon>Zizania</taxon>
    </lineage>
</organism>
<dbReference type="PANTHER" id="PTHR13271:SF34">
    <property type="entry name" value="N-LYSINE METHYLTRANSFERASE SETD6"/>
    <property type="match status" value="1"/>
</dbReference>
<gene>
    <name evidence="1" type="ORF">GUJ93_ZPchr0001g32757</name>
</gene>
<dbReference type="InterPro" id="IPR050600">
    <property type="entry name" value="SETD3_SETD6_MTase"/>
</dbReference>
<dbReference type="GO" id="GO:0016279">
    <property type="term" value="F:protein-lysine N-methyltransferase activity"/>
    <property type="evidence" value="ECO:0007669"/>
    <property type="project" value="TreeGrafter"/>
</dbReference>
<protein>
    <submittedName>
        <fullName evidence="1">Uncharacterized protein</fullName>
    </submittedName>
</protein>
<keyword evidence="2" id="KW-1185">Reference proteome</keyword>
<dbReference type="AlphaFoldDB" id="A0A8J5SC06"/>